<feature type="compositionally biased region" description="Basic and acidic residues" evidence="1">
    <location>
        <begin position="413"/>
        <end position="434"/>
    </location>
</feature>
<gene>
    <name evidence="2" type="ORF">PG997_013673</name>
</gene>
<keyword evidence="3" id="KW-1185">Reference proteome</keyword>
<dbReference type="RefSeq" id="XP_066663679.1">
    <property type="nucleotide sequence ID" value="XM_066817987.1"/>
</dbReference>
<dbReference type="EMBL" id="JAQQWN010000009">
    <property type="protein sequence ID" value="KAK8066926.1"/>
    <property type="molecule type" value="Genomic_DNA"/>
</dbReference>
<feature type="region of interest" description="Disordered" evidence="1">
    <location>
        <begin position="397"/>
        <end position="459"/>
    </location>
</feature>
<feature type="region of interest" description="Disordered" evidence="1">
    <location>
        <begin position="106"/>
        <end position="125"/>
    </location>
</feature>
<dbReference type="GeneID" id="92051047"/>
<organism evidence="2 3">
    <name type="scientific">Apiospora hydei</name>
    <dbReference type="NCBI Taxonomy" id="1337664"/>
    <lineage>
        <taxon>Eukaryota</taxon>
        <taxon>Fungi</taxon>
        <taxon>Dikarya</taxon>
        <taxon>Ascomycota</taxon>
        <taxon>Pezizomycotina</taxon>
        <taxon>Sordariomycetes</taxon>
        <taxon>Xylariomycetidae</taxon>
        <taxon>Amphisphaeriales</taxon>
        <taxon>Apiosporaceae</taxon>
        <taxon>Apiospora</taxon>
    </lineage>
</organism>
<name>A0ABR1V6V2_9PEZI</name>
<protein>
    <submittedName>
        <fullName evidence="2">Uncharacterized protein</fullName>
    </submittedName>
</protein>
<feature type="region of interest" description="Disordered" evidence="1">
    <location>
        <begin position="478"/>
        <end position="540"/>
    </location>
</feature>
<evidence type="ECO:0000313" key="3">
    <source>
        <dbReference type="Proteomes" id="UP001433268"/>
    </source>
</evidence>
<dbReference type="Proteomes" id="UP001433268">
    <property type="component" value="Unassembled WGS sequence"/>
</dbReference>
<reference evidence="2 3" key="1">
    <citation type="submission" date="2023-01" db="EMBL/GenBank/DDBJ databases">
        <title>Analysis of 21 Apiospora genomes using comparative genomics revels a genus with tremendous synthesis potential of carbohydrate active enzymes and secondary metabolites.</title>
        <authorList>
            <person name="Sorensen T."/>
        </authorList>
    </citation>
    <scope>NUCLEOTIDE SEQUENCE [LARGE SCALE GENOMIC DNA]</scope>
    <source>
        <strain evidence="2 3">CBS 114990</strain>
    </source>
</reference>
<comment type="caution">
    <text evidence="2">The sequence shown here is derived from an EMBL/GenBank/DDBJ whole genome shotgun (WGS) entry which is preliminary data.</text>
</comment>
<sequence>MLGHSVHAIYRLVGKQVLVTVITPAACHGSYLRASTPGFGSGDQAGSLSDPAYGSGTSYCGREPMPDARPDGAIKPTIVTFKGEDGNEDLGFVQYLANSYTNALNNTATGEASPPGPRAKRHQVPASPARSTGEAIISSHVWNSLTNHVTKVPAAVGPSHGSSYLCVQPVAARASTQWQCHRHFGSPHPRFRRTPRGRRALTLRRPESMTTSETTIPTYDLGVEVEMGMSSDILGVGIPSHVTSFTGSTHVSDGFGPAWSYLAVPRMVGIRIMVLDAHLVHAPYLAARTTDSLLDLTKFPRNSGMIFFETYIYAQANSLEALYADHGDPVQPYAILMLRIAELGATNNGAGSPRRLNTSPQVTPLIELLGSQVRYSTPAFSLNRFHPSLGEMPDIITVGLSTPSKPTRQRSTHHSDDDGDLHHASGTNHEDDALLRNLESPSHSGNAMAAPQRLPVTGGAPTRRMLKELIRTALSNIKGRYPHPTNSKARNAGTRHRRTQAKTAGPRPDRHIVDSSGVARSAPPTIDPLHEGSLEVSTED</sequence>
<proteinExistence type="predicted"/>
<evidence type="ECO:0000313" key="2">
    <source>
        <dbReference type="EMBL" id="KAK8066926.1"/>
    </source>
</evidence>
<evidence type="ECO:0000256" key="1">
    <source>
        <dbReference type="SAM" id="MobiDB-lite"/>
    </source>
</evidence>
<accession>A0ABR1V6V2</accession>